<accession>K6QEC3</accession>
<dbReference type="HOGENOM" id="CLU_159248_0_2_9"/>
<feature type="domain" description="PTS EIIB type-2" evidence="2">
    <location>
        <begin position="1"/>
        <end position="91"/>
    </location>
</feature>
<dbReference type="Gene3D" id="3.40.50.2300">
    <property type="match status" value="1"/>
</dbReference>
<dbReference type="eggNOG" id="COG3414">
    <property type="taxonomic scope" value="Bacteria"/>
</dbReference>
<gene>
    <name evidence="3" type="ORF">ThesuDRAFT_00898</name>
</gene>
<name>K6QEC3_9FIRM</name>
<proteinExistence type="predicted"/>
<comment type="caution">
    <text evidence="3">The sequence shown here is derived from an EMBL/GenBank/DDBJ whole genome shotgun (WGS) entry which is preliminary data.</text>
</comment>
<dbReference type="SUPFAM" id="SSF52794">
    <property type="entry name" value="PTS system IIB component-like"/>
    <property type="match status" value="1"/>
</dbReference>
<dbReference type="InterPro" id="IPR003501">
    <property type="entry name" value="PTS_EIIB_2/3"/>
</dbReference>
<dbReference type="AlphaFoldDB" id="K6QEC3"/>
<reference evidence="3" key="1">
    <citation type="submission" date="2010-10" db="EMBL/GenBank/DDBJ databases">
        <authorList>
            <consortium name="US DOE Joint Genome Institute (JGI-PGF)"/>
            <person name="Lucas S."/>
            <person name="Copeland A."/>
            <person name="Lapidus A."/>
            <person name="Bruce D."/>
            <person name="Goodwin L."/>
            <person name="Pitluck S."/>
            <person name="Kyrpides N."/>
            <person name="Mavromatis K."/>
            <person name="Detter J.C."/>
            <person name="Han C."/>
            <person name="Land M."/>
            <person name="Hauser L."/>
            <person name="Markowitz V."/>
            <person name="Cheng J.-F."/>
            <person name="Hugenholtz P."/>
            <person name="Woyke T."/>
            <person name="Wu D."/>
            <person name="Pukall R."/>
            <person name="Wahrenburg C."/>
            <person name="Brambilla E."/>
            <person name="Klenk H.-P."/>
            <person name="Eisen J.A."/>
        </authorList>
    </citation>
    <scope>NUCLEOTIDE SEQUENCE [LARGE SCALE GENOMIC DNA]</scope>
    <source>
        <strain evidence="3">DSM 13965</strain>
    </source>
</reference>
<dbReference type="Proteomes" id="UP000005710">
    <property type="component" value="Unassembled WGS sequence"/>
</dbReference>
<keyword evidence="1" id="KW-0808">Transferase</keyword>
<dbReference type="InterPro" id="IPR036095">
    <property type="entry name" value="PTS_EIIB-like_sf"/>
</dbReference>
<reference evidence="3" key="2">
    <citation type="submission" date="2012-10" db="EMBL/GenBank/DDBJ databases">
        <title>Improved high-quality draft of Thermaerobacter subterraneus C21, DSM 13965.</title>
        <authorList>
            <consortium name="DOE Joint Genome Institute"/>
            <person name="Eisen J."/>
            <person name="Huntemann M."/>
            <person name="Wei C.-L."/>
            <person name="Han J."/>
            <person name="Detter J.C."/>
            <person name="Han C."/>
            <person name="Tapia R."/>
            <person name="Chen A."/>
            <person name="Kyrpides N."/>
            <person name="Mavromatis K."/>
            <person name="Markowitz V."/>
            <person name="Szeto E."/>
            <person name="Ivanova N."/>
            <person name="Mikhailova N."/>
            <person name="Ovchinnikova G."/>
            <person name="Pagani I."/>
            <person name="Pati A."/>
            <person name="Goodwin L."/>
            <person name="Nordberg H.P."/>
            <person name="Cantor M.N."/>
            <person name="Hua S.X."/>
            <person name="Woyke T."/>
            <person name="Eisen J."/>
            <person name="Klenk H.-P."/>
        </authorList>
    </citation>
    <scope>NUCLEOTIDE SEQUENCE [LARGE SCALE GENOMIC DNA]</scope>
    <source>
        <strain evidence="3">DSM 13965</strain>
    </source>
</reference>
<dbReference type="CDD" id="cd05563">
    <property type="entry name" value="PTS_IIB_ascorbate"/>
    <property type="match status" value="1"/>
</dbReference>
<keyword evidence="4" id="KW-1185">Reference proteome</keyword>
<organism evidence="3 4">
    <name type="scientific">Thermaerobacter subterraneus DSM 13965</name>
    <dbReference type="NCBI Taxonomy" id="867903"/>
    <lineage>
        <taxon>Bacteria</taxon>
        <taxon>Bacillati</taxon>
        <taxon>Bacillota</taxon>
        <taxon>Clostridia</taxon>
        <taxon>Eubacteriales</taxon>
        <taxon>Clostridiales Family XVII. Incertae Sedis</taxon>
        <taxon>Thermaerobacter</taxon>
    </lineage>
</organism>
<dbReference type="GO" id="GO:0008982">
    <property type="term" value="F:protein-N(PI)-phosphohistidine-sugar phosphotransferase activity"/>
    <property type="evidence" value="ECO:0007669"/>
    <property type="project" value="InterPro"/>
</dbReference>
<dbReference type="InterPro" id="IPR013011">
    <property type="entry name" value="PTS_EIIB_2"/>
</dbReference>
<dbReference type="Pfam" id="PF02302">
    <property type="entry name" value="PTS_IIB"/>
    <property type="match status" value="1"/>
</dbReference>
<dbReference type="PROSITE" id="PS51099">
    <property type="entry name" value="PTS_EIIB_TYPE_2"/>
    <property type="match status" value="1"/>
</dbReference>
<protein>
    <submittedName>
        <fullName evidence="3">Phosphotransferase system, galactitol-specific IIB component</fullName>
    </submittedName>
</protein>
<dbReference type="EMBL" id="AENY02000002">
    <property type="protein sequence ID" value="EKP95161.1"/>
    <property type="molecule type" value="Genomic_DNA"/>
</dbReference>
<sequence>MRVLTVCGMGLGSSLILRIHVESVLKELGIQASVEVSDITSARSTPADLIVTSSQLAEVLRRDDVPIVTVMNYLDREEIRSKIQAVVGKDG</sequence>
<evidence type="ECO:0000313" key="3">
    <source>
        <dbReference type="EMBL" id="EKP95161.1"/>
    </source>
</evidence>
<evidence type="ECO:0000256" key="1">
    <source>
        <dbReference type="ARBA" id="ARBA00022679"/>
    </source>
</evidence>
<dbReference type="RefSeq" id="WP_006903171.1">
    <property type="nucleotide sequence ID" value="NZ_JH976535.1"/>
</dbReference>
<dbReference type="STRING" id="867903.ThesuDRAFT_00898"/>
<dbReference type="GO" id="GO:0009401">
    <property type="term" value="P:phosphoenolpyruvate-dependent sugar phosphotransferase system"/>
    <property type="evidence" value="ECO:0007669"/>
    <property type="project" value="InterPro"/>
</dbReference>
<dbReference type="OrthoDB" id="6603449at2"/>
<evidence type="ECO:0000313" key="4">
    <source>
        <dbReference type="Proteomes" id="UP000005710"/>
    </source>
</evidence>
<evidence type="ECO:0000259" key="2">
    <source>
        <dbReference type="PROSITE" id="PS51099"/>
    </source>
</evidence>